<keyword evidence="2" id="KW-0472">Membrane</keyword>
<keyword evidence="2" id="KW-0812">Transmembrane</keyword>
<dbReference type="SUPFAM" id="SSF50156">
    <property type="entry name" value="PDZ domain-like"/>
    <property type="match status" value="1"/>
</dbReference>
<evidence type="ECO:0000313" key="5">
    <source>
        <dbReference type="Proteomes" id="UP000242972"/>
    </source>
</evidence>
<dbReference type="InterPro" id="IPR020568">
    <property type="entry name" value="Ribosomal_Su5_D2-typ_SF"/>
</dbReference>
<keyword evidence="1" id="KW-0378">Hydrolase</keyword>
<keyword evidence="1" id="KW-0645">Protease</keyword>
<keyword evidence="1" id="KW-0720">Serine protease</keyword>
<evidence type="ECO:0000313" key="4">
    <source>
        <dbReference type="EMBL" id="PSR34645.1"/>
    </source>
</evidence>
<name>A0A2T2XJI0_9FIRM</name>
<dbReference type="Pfam" id="PF05362">
    <property type="entry name" value="Lon_C"/>
    <property type="match status" value="1"/>
</dbReference>
<dbReference type="Gene3D" id="3.30.230.10">
    <property type="match status" value="1"/>
</dbReference>
<dbReference type="SUPFAM" id="SSF54211">
    <property type="entry name" value="Ribosomal protein S5 domain 2-like"/>
    <property type="match status" value="1"/>
</dbReference>
<dbReference type="GO" id="GO:0005524">
    <property type="term" value="F:ATP binding"/>
    <property type="evidence" value="ECO:0007669"/>
    <property type="project" value="InterPro"/>
</dbReference>
<evidence type="ECO:0000256" key="1">
    <source>
        <dbReference type="PROSITE-ProRule" id="PRU01122"/>
    </source>
</evidence>
<dbReference type="InterPro" id="IPR014721">
    <property type="entry name" value="Ribsml_uS5_D2-typ_fold_subgr"/>
</dbReference>
<dbReference type="AlphaFoldDB" id="A0A2T2XJI0"/>
<dbReference type="InterPro" id="IPR027065">
    <property type="entry name" value="Lon_Prtase"/>
</dbReference>
<dbReference type="GO" id="GO:0004176">
    <property type="term" value="F:ATP-dependent peptidase activity"/>
    <property type="evidence" value="ECO:0007669"/>
    <property type="project" value="UniProtKB-UniRule"/>
</dbReference>
<comment type="caution">
    <text evidence="4">The sequence shown here is derived from an EMBL/GenBank/DDBJ whole genome shotgun (WGS) entry which is preliminary data.</text>
</comment>
<reference evidence="4 5" key="1">
    <citation type="journal article" date="2014" name="BMC Genomics">
        <title>Comparison of environmental and isolate Sulfobacillus genomes reveals diverse carbon, sulfur, nitrogen, and hydrogen metabolisms.</title>
        <authorList>
            <person name="Justice N.B."/>
            <person name="Norman A."/>
            <person name="Brown C.T."/>
            <person name="Singh A."/>
            <person name="Thomas B.C."/>
            <person name="Banfield J.F."/>
        </authorList>
    </citation>
    <scope>NUCLEOTIDE SEQUENCE [LARGE SCALE GENOMIC DNA]</scope>
    <source>
        <strain evidence="4">AMDSBA4</strain>
    </source>
</reference>
<feature type="active site" evidence="1">
    <location>
        <position position="240"/>
    </location>
</feature>
<dbReference type="PROSITE" id="PS51786">
    <property type="entry name" value="LON_PROTEOLYTIC"/>
    <property type="match status" value="1"/>
</dbReference>
<gene>
    <name evidence="4" type="ORF">C7B46_04195</name>
</gene>
<dbReference type="GO" id="GO:0006508">
    <property type="term" value="P:proteolysis"/>
    <property type="evidence" value="ECO:0007669"/>
    <property type="project" value="UniProtKB-KW"/>
</dbReference>
<evidence type="ECO:0000256" key="2">
    <source>
        <dbReference type="SAM" id="Phobius"/>
    </source>
</evidence>
<dbReference type="Proteomes" id="UP000242972">
    <property type="component" value="Unassembled WGS sequence"/>
</dbReference>
<dbReference type="PANTHER" id="PTHR10046">
    <property type="entry name" value="ATP DEPENDENT LON PROTEASE FAMILY MEMBER"/>
    <property type="match status" value="1"/>
</dbReference>
<dbReference type="EC" id="3.4.21.53" evidence="1"/>
<feature type="domain" description="Lon proteolytic" evidence="3">
    <location>
        <begin position="233"/>
        <end position="336"/>
    </location>
</feature>
<dbReference type="GO" id="GO:0030163">
    <property type="term" value="P:protein catabolic process"/>
    <property type="evidence" value="ECO:0007669"/>
    <property type="project" value="InterPro"/>
</dbReference>
<protein>
    <recommendedName>
        <fullName evidence="1">endopeptidase La</fullName>
        <ecNumber evidence="1">3.4.21.53</ecNumber>
    </recommendedName>
</protein>
<dbReference type="GO" id="GO:0004252">
    <property type="term" value="F:serine-type endopeptidase activity"/>
    <property type="evidence" value="ECO:0007669"/>
    <property type="project" value="UniProtKB-UniRule"/>
</dbReference>
<comment type="similarity">
    <text evidence="1">Belongs to the peptidase S16 family.</text>
</comment>
<comment type="catalytic activity">
    <reaction evidence="1">
        <text>Hydrolysis of proteins in presence of ATP.</text>
        <dbReference type="EC" id="3.4.21.53"/>
    </reaction>
</comment>
<evidence type="ECO:0000259" key="3">
    <source>
        <dbReference type="PROSITE" id="PS51786"/>
    </source>
</evidence>
<organism evidence="4 5">
    <name type="scientific">Sulfobacillus benefaciens</name>
    <dbReference type="NCBI Taxonomy" id="453960"/>
    <lineage>
        <taxon>Bacteria</taxon>
        <taxon>Bacillati</taxon>
        <taxon>Bacillota</taxon>
        <taxon>Clostridia</taxon>
        <taxon>Eubacteriales</taxon>
        <taxon>Clostridiales Family XVII. Incertae Sedis</taxon>
        <taxon>Sulfobacillus</taxon>
    </lineage>
</organism>
<sequence length="341" mass="36250">MKTKRSVGKTLVWVLAILVVAGVVLWFIPTNYLAVAPGITGNLSQMVEVAHGHSPGRGKLLMVAVEIGQLNELLYLGAKLDPNVEILPLSYATGGLNMKQYEQLNYAMMSGSKLSAEVAGERLAGLNASVATVPGAQVEGVLKSGTAAGKLKAGDLIVAVGPYKVTSPSQIRTVMQKHFTYGEIVPFTVIRNHQRLVIPIKTMHLKGDPAPAIGVLIGQELDWHIPRPVTIKSENIGGPSAGMMFALEIYDQITGKNLARGRIVAGTGEISPNGTVSQIGGVAQKVITVHRAGATIFLCPQANYAKALRMAQRKGYHMTIYPVKTLSQALKDIEIGTSANA</sequence>
<accession>A0A2T2XJI0</accession>
<proteinExistence type="inferred from homology"/>
<dbReference type="EMBL" id="PXYW01000007">
    <property type="protein sequence ID" value="PSR34645.1"/>
    <property type="molecule type" value="Genomic_DNA"/>
</dbReference>
<keyword evidence="2" id="KW-1133">Transmembrane helix</keyword>
<feature type="active site" evidence="1">
    <location>
        <position position="285"/>
    </location>
</feature>
<dbReference type="InterPro" id="IPR036034">
    <property type="entry name" value="PDZ_sf"/>
</dbReference>
<dbReference type="InterPro" id="IPR008269">
    <property type="entry name" value="Lon_proteolytic"/>
</dbReference>
<feature type="transmembrane region" description="Helical" evidence="2">
    <location>
        <begin position="12"/>
        <end position="29"/>
    </location>
</feature>